<keyword evidence="2" id="KW-0732">Signal</keyword>
<proteinExistence type="predicted"/>
<reference evidence="3" key="1">
    <citation type="submission" date="2021-10" db="EMBL/GenBank/DDBJ databases">
        <title>The diversity and Nitrogen Metabolism of Culturable Nitrate-Utilizing Bacteria Within the Oxygen Minimum Zone of the Changjiang (Yangtze River)Estuary.</title>
        <authorList>
            <person name="Zhang D."/>
            <person name="Zheng J."/>
            <person name="Liu S."/>
            <person name="He W."/>
        </authorList>
    </citation>
    <scope>NUCLEOTIDE SEQUENCE</scope>
    <source>
        <strain evidence="3">FXH-223</strain>
    </source>
</reference>
<feature type="region of interest" description="Disordered" evidence="1">
    <location>
        <begin position="66"/>
        <end position="110"/>
    </location>
</feature>
<gene>
    <name evidence="3" type="ORF">LL252_11420</name>
</gene>
<organism evidence="3 4">
    <name type="scientific">Alloalcanivorax marinus</name>
    <dbReference type="NCBI Taxonomy" id="1177169"/>
    <lineage>
        <taxon>Bacteria</taxon>
        <taxon>Pseudomonadati</taxon>
        <taxon>Pseudomonadota</taxon>
        <taxon>Gammaproteobacteria</taxon>
        <taxon>Oceanospirillales</taxon>
        <taxon>Alcanivoracaceae</taxon>
        <taxon>Alloalcanivorax</taxon>
    </lineage>
</organism>
<feature type="chain" id="PRO_5040456988" description="CopL family metal-binding regulatory protein" evidence="2">
    <location>
        <begin position="22"/>
        <end position="110"/>
    </location>
</feature>
<dbReference type="EMBL" id="JAJGNA010000013">
    <property type="protein sequence ID" value="MCC4309182.1"/>
    <property type="molecule type" value="Genomic_DNA"/>
</dbReference>
<comment type="caution">
    <text evidence="3">The sequence shown here is derived from an EMBL/GenBank/DDBJ whole genome shotgun (WGS) entry which is preliminary data.</text>
</comment>
<dbReference type="RefSeq" id="WP_228234105.1">
    <property type="nucleotide sequence ID" value="NZ_JAJGNA010000013.1"/>
</dbReference>
<feature type="region of interest" description="Disordered" evidence="1">
    <location>
        <begin position="21"/>
        <end position="46"/>
    </location>
</feature>
<evidence type="ECO:0000256" key="2">
    <source>
        <dbReference type="SAM" id="SignalP"/>
    </source>
</evidence>
<evidence type="ECO:0008006" key="5">
    <source>
        <dbReference type="Google" id="ProtNLM"/>
    </source>
</evidence>
<evidence type="ECO:0000313" key="3">
    <source>
        <dbReference type="EMBL" id="MCC4309182.1"/>
    </source>
</evidence>
<dbReference type="AlphaFoldDB" id="A0A9Q3YMV8"/>
<keyword evidence="4" id="KW-1185">Reference proteome</keyword>
<name>A0A9Q3YMV8_9GAMM</name>
<evidence type="ECO:0000313" key="4">
    <source>
        <dbReference type="Proteomes" id="UP001108027"/>
    </source>
</evidence>
<feature type="compositionally biased region" description="Low complexity" evidence="1">
    <location>
        <begin position="21"/>
        <end position="39"/>
    </location>
</feature>
<protein>
    <recommendedName>
        <fullName evidence="5">CopL family metal-binding regulatory protein</fullName>
    </recommendedName>
</protein>
<accession>A0A9Q3YMV8</accession>
<dbReference type="Proteomes" id="UP001108027">
    <property type="component" value="Unassembled WGS sequence"/>
</dbReference>
<sequence>MLMGLGILPLAMGAAVPAAHAGPHLAAPGGQPASASPCAGDDHHHAATAGTCEHHAAHCHCPQACQATGVPAQPPRRVTTRADREPSVARPAPATLGFPSAPWRPPSSRF</sequence>
<feature type="signal peptide" evidence="2">
    <location>
        <begin position="1"/>
        <end position="21"/>
    </location>
</feature>
<evidence type="ECO:0000256" key="1">
    <source>
        <dbReference type="SAM" id="MobiDB-lite"/>
    </source>
</evidence>